<keyword evidence="2" id="KW-0808">Transferase</keyword>
<dbReference type="Pfam" id="PF01636">
    <property type="entry name" value="APH"/>
    <property type="match status" value="1"/>
</dbReference>
<reference evidence="2 3" key="1">
    <citation type="submission" date="2017-09" db="EMBL/GenBank/DDBJ databases">
        <authorList>
            <person name="Ehlers B."/>
            <person name="Leendertz F.H."/>
        </authorList>
    </citation>
    <scope>NUCLEOTIDE SEQUENCE [LARGE SCALE GENOMIC DNA]</scope>
    <source>
        <strain evidence="2 3">CGMCC 4.7095</strain>
    </source>
</reference>
<gene>
    <name evidence="2" type="ORF">SAMN06297387_1327</name>
</gene>
<evidence type="ECO:0000313" key="3">
    <source>
        <dbReference type="Proteomes" id="UP000219072"/>
    </source>
</evidence>
<feature type="domain" description="Aminoglycoside phosphotransferase" evidence="1">
    <location>
        <begin position="48"/>
        <end position="87"/>
    </location>
</feature>
<protein>
    <submittedName>
        <fullName evidence="2">Phosphotransferase enzyme family protein</fullName>
    </submittedName>
</protein>
<proteinExistence type="predicted"/>
<accession>A0A286E9I7</accession>
<dbReference type="EMBL" id="OCNE01000032">
    <property type="protein sequence ID" value="SOD67561.1"/>
    <property type="molecule type" value="Genomic_DNA"/>
</dbReference>
<dbReference type="InterPro" id="IPR002575">
    <property type="entry name" value="Aminoglycoside_PTrfase"/>
</dbReference>
<organism evidence="2 3">
    <name type="scientific">Streptomyces zhaozhouensis</name>
    <dbReference type="NCBI Taxonomy" id="1300267"/>
    <lineage>
        <taxon>Bacteria</taxon>
        <taxon>Bacillati</taxon>
        <taxon>Actinomycetota</taxon>
        <taxon>Actinomycetes</taxon>
        <taxon>Kitasatosporales</taxon>
        <taxon>Streptomycetaceae</taxon>
        <taxon>Streptomyces</taxon>
    </lineage>
</organism>
<evidence type="ECO:0000259" key="1">
    <source>
        <dbReference type="Pfam" id="PF01636"/>
    </source>
</evidence>
<dbReference type="Proteomes" id="UP000219072">
    <property type="component" value="Unassembled WGS sequence"/>
</dbReference>
<sequence length="186" mass="19554">MGTENGAPAGRLLASGRTADVYALPGGRVLRRYRHGRDAGPEATGATLAGLLDRLHALPGGLVHLDLHPENVLRTARGPVVIDWCNARENRPPGRDRAVSALILAEAAAGPYPAAGPVLTALLDHLRPAGGGEGQPPFTEAELTWAGDLRRANPTLDAAEKRTLDRALERLAEQAARAPGRAKGDR</sequence>
<dbReference type="RefSeq" id="WP_097234043.1">
    <property type="nucleotide sequence ID" value="NZ_OCNE01000032.1"/>
</dbReference>
<dbReference type="Gene3D" id="1.10.510.10">
    <property type="entry name" value="Transferase(Phosphotransferase) domain 1"/>
    <property type="match status" value="1"/>
</dbReference>
<evidence type="ECO:0000313" key="2">
    <source>
        <dbReference type="EMBL" id="SOD67561.1"/>
    </source>
</evidence>
<dbReference type="InterPro" id="IPR011009">
    <property type="entry name" value="Kinase-like_dom_sf"/>
</dbReference>
<dbReference type="AlphaFoldDB" id="A0A286E9I7"/>
<dbReference type="SUPFAM" id="SSF56112">
    <property type="entry name" value="Protein kinase-like (PK-like)"/>
    <property type="match status" value="1"/>
</dbReference>
<name>A0A286E9I7_9ACTN</name>
<dbReference type="GO" id="GO:0016740">
    <property type="term" value="F:transferase activity"/>
    <property type="evidence" value="ECO:0007669"/>
    <property type="project" value="UniProtKB-KW"/>
</dbReference>
<keyword evidence="3" id="KW-1185">Reference proteome</keyword>
<dbReference type="OrthoDB" id="9797603at2"/>